<evidence type="ECO:0008006" key="3">
    <source>
        <dbReference type="Google" id="ProtNLM"/>
    </source>
</evidence>
<comment type="caution">
    <text evidence="1">The sequence shown here is derived from an EMBL/GenBank/DDBJ whole genome shotgun (WGS) entry which is preliminary data.</text>
</comment>
<protein>
    <recommendedName>
        <fullName evidence="3">Reverse transcriptase domain-containing protein</fullName>
    </recommendedName>
</protein>
<dbReference type="InterPro" id="IPR036691">
    <property type="entry name" value="Endo/exonu/phosph_ase_sf"/>
</dbReference>
<dbReference type="PANTHER" id="PTHR46890">
    <property type="entry name" value="NON-LTR RETROLELEMENT REVERSE TRANSCRIPTASE-LIKE PROTEIN-RELATED"/>
    <property type="match status" value="1"/>
</dbReference>
<dbReference type="OrthoDB" id="999775at2759"/>
<gene>
    <name evidence="1" type="ORF">J1N35_012312</name>
</gene>
<accession>A0A9D3W3X1</accession>
<dbReference type="PANTHER" id="PTHR46890:SF48">
    <property type="entry name" value="RNA-DIRECTED DNA POLYMERASE"/>
    <property type="match status" value="1"/>
</dbReference>
<name>A0A9D3W3X1_9ROSI</name>
<dbReference type="AlphaFoldDB" id="A0A9D3W3X1"/>
<organism evidence="1 2">
    <name type="scientific">Gossypium stocksii</name>
    <dbReference type="NCBI Taxonomy" id="47602"/>
    <lineage>
        <taxon>Eukaryota</taxon>
        <taxon>Viridiplantae</taxon>
        <taxon>Streptophyta</taxon>
        <taxon>Embryophyta</taxon>
        <taxon>Tracheophyta</taxon>
        <taxon>Spermatophyta</taxon>
        <taxon>Magnoliopsida</taxon>
        <taxon>eudicotyledons</taxon>
        <taxon>Gunneridae</taxon>
        <taxon>Pentapetalae</taxon>
        <taxon>rosids</taxon>
        <taxon>malvids</taxon>
        <taxon>Malvales</taxon>
        <taxon>Malvaceae</taxon>
        <taxon>Malvoideae</taxon>
        <taxon>Gossypium</taxon>
    </lineage>
</organism>
<evidence type="ECO:0000313" key="2">
    <source>
        <dbReference type="Proteomes" id="UP000828251"/>
    </source>
</evidence>
<proteinExistence type="predicted"/>
<dbReference type="Gene3D" id="3.60.10.10">
    <property type="entry name" value="Endonuclease/exonuclease/phosphatase"/>
    <property type="match status" value="1"/>
</dbReference>
<evidence type="ECO:0000313" key="1">
    <source>
        <dbReference type="EMBL" id="KAH1108544.1"/>
    </source>
</evidence>
<dbReference type="Proteomes" id="UP000828251">
    <property type="component" value="Unassembled WGS sequence"/>
</dbReference>
<reference evidence="1 2" key="1">
    <citation type="journal article" date="2021" name="Plant Biotechnol. J.">
        <title>Multi-omics assisted identification of the key and species-specific regulatory components of drought-tolerant mechanisms in Gossypium stocksii.</title>
        <authorList>
            <person name="Yu D."/>
            <person name="Ke L."/>
            <person name="Zhang D."/>
            <person name="Wu Y."/>
            <person name="Sun Y."/>
            <person name="Mei J."/>
            <person name="Sun J."/>
            <person name="Sun Y."/>
        </authorList>
    </citation>
    <scope>NUCLEOTIDE SEQUENCE [LARGE SCALE GENOMIC DNA]</scope>
    <source>
        <strain evidence="2">cv. E1</strain>
        <tissue evidence="1">Leaf</tissue>
    </source>
</reference>
<dbReference type="SUPFAM" id="SSF56672">
    <property type="entry name" value="DNA/RNA polymerases"/>
    <property type="match status" value="1"/>
</dbReference>
<dbReference type="InterPro" id="IPR043502">
    <property type="entry name" value="DNA/RNA_pol_sf"/>
</dbReference>
<dbReference type="SUPFAM" id="SSF56219">
    <property type="entry name" value="DNase I-like"/>
    <property type="match status" value="1"/>
</dbReference>
<keyword evidence="2" id="KW-1185">Reference proteome</keyword>
<dbReference type="InterPro" id="IPR052343">
    <property type="entry name" value="Retrotransposon-Effector_Assoc"/>
</dbReference>
<sequence>MEAFQEVLEDCQLVDIGYSGVWFTWERGNLPKMNIRERLDRGVANGKWLSLFPSGSNHHLSYSMSDHCPLLLDTNFGIRHSRNSSFRFEAWWTMEETVEQEIKASWESSKGSLFEKVERLQSNLRRWADAVKKGRNDLKKQLTKDLELLLDKERDDETMAEIINTKVHLNLEIDKDEMYWEQRARANWLQLGDKNSSFFHKFVSVRKKINTISRLEGNEGEEIIREREIEDEATSFFQRLFQSNGIGDLSHLLTGIEPSISLELNLALLSPFTAEEIKSALKGMGPTKVPGYDGFPALFFQKYWHIIGEDVENFYSGILNDDKELGFFNQTNIMLIPKIPNPKHLVNFRPISLCTVIYKIVVKTVANRLQEVIGRCIDNAQSAFVPGRLVTDNVFLA</sequence>
<dbReference type="EMBL" id="JAIQCV010000004">
    <property type="protein sequence ID" value="KAH1108544.1"/>
    <property type="molecule type" value="Genomic_DNA"/>
</dbReference>